<dbReference type="EMBL" id="SACQ01000010">
    <property type="protein sequence ID" value="RVU29414.1"/>
    <property type="molecule type" value="Genomic_DNA"/>
</dbReference>
<dbReference type="InterPro" id="IPR046644">
    <property type="entry name" value="DUF6756"/>
</dbReference>
<organism evidence="1 2">
    <name type="scientific">Neptunomonas marina</name>
    <dbReference type="NCBI Taxonomy" id="1815562"/>
    <lineage>
        <taxon>Bacteria</taxon>
        <taxon>Pseudomonadati</taxon>
        <taxon>Pseudomonadota</taxon>
        <taxon>Gammaproteobacteria</taxon>
        <taxon>Oceanospirillales</taxon>
        <taxon>Oceanospirillaceae</taxon>
        <taxon>Neptunomonas</taxon>
    </lineage>
</organism>
<dbReference type="AlphaFoldDB" id="A0A437Q4H5"/>
<reference evidence="1 2" key="1">
    <citation type="submission" date="2019-01" db="EMBL/GenBank/DDBJ databases">
        <authorList>
            <person name="Chen W.-M."/>
        </authorList>
    </citation>
    <scope>NUCLEOTIDE SEQUENCE [LARGE SCALE GENOMIC DNA]</scope>
    <source>
        <strain evidence="1 2">HPM-16</strain>
    </source>
</reference>
<proteinExistence type="predicted"/>
<evidence type="ECO:0000313" key="2">
    <source>
        <dbReference type="Proteomes" id="UP000282818"/>
    </source>
</evidence>
<protein>
    <submittedName>
        <fullName evidence="1">Uncharacterized protein</fullName>
    </submittedName>
</protein>
<gene>
    <name evidence="1" type="ORF">EOE65_16755</name>
</gene>
<dbReference type="Proteomes" id="UP000282818">
    <property type="component" value="Unassembled WGS sequence"/>
</dbReference>
<name>A0A437Q4H5_9GAMM</name>
<keyword evidence="2" id="KW-1185">Reference proteome</keyword>
<dbReference type="RefSeq" id="WP_127695858.1">
    <property type="nucleotide sequence ID" value="NZ_SACQ01000010.1"/>
</dbReference>
<accession>A0A437Q4H5</accession>
<sequence>MNTLRDELNEVISSENIDGLEFLRMNDWQWIMDKLANCFLSHGKQSLDRIWLWDSIKEPYTSYQPDDGIEELNSLISQSGSYWFIASDEDGKYWVLEGTGKAIVSVLSETRYFEYCITNKEISWLICENHHGAMVLKGSIESERENA</sequence>
<evidence type="ECO:0000313" key="1">
    <source>
        <dbReference type="EMBL" id="RVU29414.1"/>
    </source>
</evidence>
<dbReference type="Pfam" id="PF20541">
    <property type="entry name" value="DUF6756"/>
    <property type="match status" value="1"/>
</dbReference>
<comment type="caution">
    <text evidence="1">The sequence shown here is derived from an EMBL/GenBank/DDBJ whole genome shotgun (WGS) entry which is preliminary data.</text>
</comment>